<proteinExistence type="inferred from homology"/>
<keyword evidence="12" id="KW-1185">Reference proteome</keyword>
<comment type="subcellular location">
    <subcellularLocation>
        <location evidence="1">Endosome membrane</location>
        <topology evidence="1">Multi-pass membrane protein</topology>
    </subcellularLocation>
    <subcellularLocation>
        <location evidence="2">Golgi apparatus membrane</location>
        <topology evidence="2">Multi-pass membrane protein</topology>
    </subcellularLocation>
</comment>
<dbReference type="Pfam" id="PF02990">
    <property type="entry name" value="EMP70"/>
    <property type="match status" value="1"/>
</dbReference>
<dbReference type="GO" id="GO:0010008">
    <property type="term" value="C:endosome membrane"/>
    <property type="evidence" value="ECO:0007669"/>
    <property type="project" value="UniProtKB-SubCell"/>
</dbReference>
<keyword evidence="6" id="KW-0967">Endosome</keyword>
<evidence type="ECO:0000256" key="10">
    <source>
        <dbReference type="RuleBase" id="RU363079"/>
    </source>
</evidence>
<accession>A0A835HDT4</accession>
<reference evidence="11 12" key="1">
    <citation type="submission" date="2020-10" db="EMBL/GenBank/DDBJ databases">
        <title>The Coptis chinensis genome and diversification of protoberbering-type alkaloids.</title>
        <authorList>
            <person name="Wang B."/>
            <person name="Shu S."/>
            <person name="Song C."/>
            <person name="Liu Y."/>
        </authorList>
    </citation>
    <scope>NUCLEOTIDE SEQUENCE [LARGE SCALE GENOMIC DNA]</scope>
    <source>
        <strain evidence="11">HL-2020</strain>
        <tissue evidence="11">Leaf</tissue>
    </source>
</reference>
<comment type="caution">
    <text evidence="11">The sequence shown here is derived from an EMBL/GenBank/DDBJ whole genome shotgun (WGS) entry which is preliminary data.</text>
</comment>
<evidence type="ECO:0000256" key="5">
    <source>
        <dbReference type="ARBA" id="ARBA00022729"/>
    </source>
</evidence>
<evidence type="ECO:0000256" key="6">
    <source>
        <dbReference type="ARBA" id="ARBA00022753"/>
    </source>
</evidence>
<keyword evidence="8" id="KW-0333">Golgi apparatus</keyword>
<feature type="non-terminal residue" evidence="11">
    <location>
        <position position="1"/>
    </location>
</feature>
<keyword evidence="7" id="KW-1133">Transmembrane helix</keyword>
<dbReference type="GO" id="GO:0072657">
    <property type="term" value="P:protein localization to membrane"/>
    <property type="evidence" value="ECO:0007669"/>
    <property type="project" value="TreeGrafter"/>
</dbReference>
<evidence type="ECO:0000256" key="7">
    <source>
        <dbReference type="ARBA" id="ARBA00022989"/>
    </source>
</evidence>
<comment type="similarity">
    <text evidence="3 10">Belongs to the nonaspanin (TM9SF) (TC 9.A.2) family.</text>
</comment>
<evidence type="ECO:0000256" key="1">
    <source>
        <dbReference type="ARBA" id="ARBA00004337"/>
    </source>
</evidence>
<keyword evidence="4" id="KW-0812">Transmembrane</keyword>
<dbReference type="Proteomes" id="UP000631114">
    <property type="component" value="Unassembled WGS sequence"/>
</dbReference>
<dbReference type="InterPro" id="IPR004240">
    <property type="entry name" value="EMP70"/>
</dbReference>
<sequence>FTVAALRAIKRSWSDPTKYLTNWNKGDSYTSNWTAVLDLLQFHTQRWIPTCQRTMNRASQWQRKHMGRKYGIAAAPLVTRSNICVTDYYNLPFCKPLEGIKDSAENLGELLMGDRIENSPYRFKMYTNETDLFVCRSDPSNANDFKILKERIDEMYQVNLLLENLPAIRYTKKQGYILRWTGYPVGIKVHD</sequence>
<dbReference type="EMBL" id="JADFTS010000007">
    <property type="protein sequence ID" value="KAF9596517.1"/>
    <property type="molecule type" value="Genomic_DNA"/>
</dbReference>
<keyword evidence="5" id="KW-0732">Signal</keyword>
<dbReference type="PANTHER" id="PTHR10766:SF55">
    <property type="entry name" value="TRANSMEMBRANE 9 SUPERFAMILY MEMBER 4"/>
    <property type="match status" value="1"/>
</dbReference>
<evidence type="ECO:0000256" key="8">
    <source>
        <dbReference type="ARBA" id="ARBA00023034"/>
    </source>
</evidence>
<evidence type="ECO:0000256" key="4">
    <source>
        <dbReference type="ARBA" id="ARBA00022692"/>
    </source>
</evidence>
<organism evidence="11 12">
    <name type="scientific">Coptis chinensis</name>
    <dbReference type="NCBI Taxonomy" id="261450"/>
    <lineage>
        <taxon>Eukaryota</taxon>
        <taxon>Viridiplantae</taxon>
        <taxon>Streptophyta</taxon>
        <taxon>Embryophyta</taxon>
        <taxon>Tracheophyta</taxon>
        <taxon>Spermatophyta</taxon>
        <taxon>Magnoliopsida</taxon>
        <taxon>Ranunculales</taxon>
        <taxon>Ranunculaceae</taxon>
        <taxon>Coptidoideae</taxon>
        <taxon>Coptis</taxon>
    </lineage>
</organism>
<evidence type="ECO:0000256" key="3">
    <source>
        <dbReference type="ARBA" id="ARBA00005227"/>
    </source>
</evidence>
<evidence type="ECO:0000256" key="9">
    <source>
        <dbReference type="ARBA" id="ARBA00023136"/>
    </source>
</evidence>
<protein>
    <recommendedName>
        <fullName evidence="10">Transmembrane 9 superfamily member</fullName>
    </recommendedName>
</protein>
<name>A0A835HDT4_9MAGN</name>
<evidence type="ECO:0000313" key="11">
    <source>
        <dbReference type="EMBL" id="KAF9596517.1"/>
    </source>
</evidence>
<dbReference type="GO" id="GO:0000139">
    <property type="term" value="C:Golgi membrane"/>
    <property type="evidence" value="ECO:0007669"/>
    <property type="project" value="UniProtKB-SubCell"/>
</dbReference>
<evidence type="ECO:0000256" key="2">
    <source>
        <dbReference type="ARBA" id="ARBA00004653"/>
    </source>
</evidence>
<keyword evidence="9" id="KW-0472">Membrane</keyword>
<dbReference type="OrthoDB" id="1693034at2759"/>
<evidence type="ECO:0000313" key="12">
    <source>
        <dbReference type="Proteomes" id="UP000631114"/>
    </source>
</evidence>
<gene>
    <name evidence="11" type="ORF">IFM89_012248</name>
</gene>
<dbReference type="PANTHER" id="PTHR10766">
    <property type="entry name" value="TRANSMEMBRANE 9 SUPERFAMILY PROTEIN"/>
    <property type="match status" value="1"/>
</dbReference>
<dbReference type="AlphaFoldDB" id="A0A835HDT4"/>